<dbReference type="Gene3D" id="1.25.40.20">
    <property type="entry name" value="Ankyrin repeat-containing domain"/>
    <property type="match status" value="1"/>
</dbReference>
<dbReference type="PROSITE" id="PS50297">
    <property type="entry name" value="ANK_REP_REGION"/>
    <property type="match status" value="1"/>
</dbReference>
<reference evidence="4 5" key="1">
    <citation type="submission" date="2024-07" db="EMBL/GenBank/DDBJ databases">
        <title>Section-level genome sequencing and comparative genomics of Aspergillus sections Usti and Cavernicolus.</title>
        <authorList>
            <consortium name="Lawrence Berkeley National Laboratory"/>
            <person name="Nybo J.L."/>
            <person name="Vesth T.C."/>
            <person name="Theobald S."/>
            <person name="Frisvad J.C."/>
            <person name="Larsen T.O."/>
            <person name="Kjaerboelling I."/>
            <person name="Rothschild-Mancinelli K."/>
            <person name="Lyhne E.K."/>
            <person name="Kogle M.E."/>
            <person name="Barry K."/>
            <person name="Clum A."/>
            <person name="Na H."/>
            <person name="Ledsgaard L."/>
            <person name="Lin J."/>
            <person name="Lipzen A."/>
            <person name="Kuo A."/>
            <person name="Riley R."/>
            <person name="Mondo S."/>
            <person name="Labutti K."/>
            <person name="Haridas S."/>
            <person name="Pangalinan J."/>
            <person name="Salamov A.A."/>
            <person name="Simmons B.A."/>
            <person name="Magnuson J.K."/>
            <person name="Chen J."/>
            <person name="Drula E."/>
            <person name="Henrissat B."/>
            <person name="Wiebenga A."/>
            <person name="Lubbers R.J."/>
            <person name="Gomes A.C."/>
            <person name="Makela M.R."/>
            <person name="Stajich J."/>
            <person name="Grigoriev I.V."/>
            <person name="Mortensen U.H."/>
            <person name="De Vries R.P."/>
            <person name="Baker S.E."/>
            <person name="Andersen M.R."/>
        </authorList>
    </citation>
    <scope>NUCLEOTIDE SEQUENCE [LARGE SCALE GENOMIC DNA]</scope>
    <source>
        <strain evidence="4 5">CBS 123904</strain>
    </source>
</reference>
<evidence type="ECO:0000256" key="1">
    <source>
        <dbReference type="ARBA" id="ARBA00022737"/>
    </source>
</evidence>
<dbReference type="InterPro" id="IPR002110">
    <property type="entry name" value="Ankyrin_rpt"/>
</dbReference>
<evidence type="ECO:0000256" key="3">
    <source>
        <dbReference type="PROSITE-ProRule" id="PRU00023"/>
    </source>
</evidence>
<dbReference type="InterPro" id="IPR036770">
    <property type="entry name" value="Ankyrin_rpt-contain_sf"/>
</dbReference>
<dbReference type="EMBL" id="JBFXLU010000334">
    <property type="protein sequence ID" value="KAL2829365.1"/>
    <property type="molecule type" value="Genomic_DNA"/>
</dbReference>
<dbReference type="SUPFAM" id="SSF48403">
    <property type="entry name" value="Ankyrin repeat"/>
    <property type="match status" value="1"/>
</dbReference>
<protein>
    <recommendedName>
        <fullName evidence="6">Ankyrin repeat-containing domain protein</fullName>
    </recommendedName>
</protein>
<evidence type="ECO:0000313" key="5">
    <source>
        <dbReference type="Proteomes" id="UP001610446"/>
    </source>
</evidence>
<organism evidence="4 5">
    <name type="scientific">Aspergillus pseudoustus</name>
    <dbReference type="NCBI Taxonomy" id="1810923"/>
    <lineage>
        <taxon>Eukaryota</taxon>
        <taxon>Fungi</taxon>
        <taxon>Dikarya</taxon>
        <taxon>Ascomycota</taxon>
        <taxon>Pezizomycotina</taxon>
        <taxon>Eurotiomycetes</taxon>
        <taxon>Eurotiomycetidae</taxon>
        <taxon>Eurotiales</taxon>
        <taxon>Aspergillaceae</taxon>
        <taxon>Aspergillus</taxon>
        <taxon>Aspergillus subgen. Nidulantes</taxon>
    </lineage>
</organism>
<dbReference type="InterPro" id="IPR050745">
    <property type="entry name" value="Multifunctional_regulatory"/>
</dbReference>
<name>A0ABR4INN8_9EURO</name>
<comment type="caution">
    <text evidence="4">The sequence shown here is derived from an EMBL/GenBank/DDBJ whole genome shotgun (WGS) entry which is preliminary data.</text>
</comment>
<dbReference type="SMART" id="SM00248">
    <property type="entry name" value="ANK"/>
    <property type="match status" value="4"/>
</dbReference>
<keyword evidence="1" id="KW-0677">Repeat</keyword>
<dbReference type="PROSITE" id="PS50088">
    <property type="entry name" value="ANK_REPEAT"/>
    <property type="match status" value="1"/>
</dbReference>
<gene>
    <name evidence="4" type="ORF">BJY01DRAFT_255036</name>
</gene>
<keyword evidence="5" id="KW-1185">Reference proteome</keyword>
<evidence type="ECO:0008006" key="6">
    <source>
        <dbReference type="Google" id="ProtNLM"/>
    </source>
</evidence>
<feature type="repeat" description="ANK" evidence="3">
    <location>
        <begin position="386"/>
        <end position="418"/>
    </location>
</feature>
<dbReference type="Pfam" id="PF12796">
    <property type="entry name" value="Ank_2"/>
    <property type="match status" value="1"/>
</dbReference>
<proteinExistence type="predicted"/>
<accession>A0ABR4INN8</accession>
<dbReference type="PANTHER" id="PTHR24189:SF50">
    <property type="entry name" value="ANKYRIN REPEAT AND SOCS BOX PROTEIN 2"/>
    <property type="match status" value="1"/>
</dbReference>
<evidence type="ECO:0000256" key="2">
    <source>
        <dbReference type="ARBA" id="ARBA00023043"/>
    </source>
</evidence>
<sequence length="504" mass="57953">MENVRVPLEILRLILRQMVEVLPIKELLRARLVCYEFANELDPLIPYSPHLEDDNLVYKQWSKFPHKRTFIQRKLDQRASEPFFFATVVDDVLQHPSSIALSAKERDDLVSGLIDTVLCSTSRAKDLFSWKPAPAFQRLHMIKRSALLNHTPLPSGLHTKPYEPLESTIFISRATSAIVRNHAAELGRLMDHNKQKNVSFSERSNRLSVCPLVIAAQLGSRDIISVLTDRRYPLGLAFLAEDANAVVVAARNNNLAALAAWMENPSYDFTYDGRIETSTRKEVWRVLDEPIRNDDWARIKFLAPAYSDSEAFPRILSKVAEYGAVEIAKWCLARPDARVYSSKPGRKGPLWLAIQDCWRKPHRHTVLELLLEFGFDPNERQPGVRNRKTLLHAAIKDRDVESARLLVEYGADVNANAHGHRPLPEREYKDKNKSPLAVAFKSYPAITRLLLENGARRRWWWKGQEHVLREDRRGIEHITRVFLDLGFSEQDMYEPVDCYVIVDP</sequence>
<dbReference type="Proteomes" id="UP001610446">
    <property type="component" value="Unassembled WGS sequence"/>
</dbReference>
<dbReference type="PANTHER" id="PTHR24189">
    <property type="entry name" value="MYOTROPHIN"/>
    <property type="match status" value="1"/>
</dbReference>
<keyword evidence="2 3" id="KW-0040">ANK repeat</keyword>
<evidence type="ECO:0000313" key="4">
    <source>
        <dbReference type="EMBL" id="KAL2829365.1"/>
    </source>
</evidence>